<reference evidence="4" key="1">
    <citation type="journal article" date="2019" name="Int. J. Syst. Evol. Microbiol.">
        <title>The Global Catalogue of Microorganisms (GCM) 10K type strain sequencing project: providing services to taxonomists for standard genome sequencing and annotation.</title>
        <authorList>
            <consortium name="The Broad Institute Genomics Platform"/>
            <consortium name="The Broad Institute Genome Sequencing Center for Infectious Disease"/>
            <person name="Wu L."/>
            <person name="Ma J."/>
        </authorList>
    </citation>
    <scope>NUCLEOTIDE SEQUENCE [LARGE SCALE GENOMIC DNA]</scope>
    <source>
        <strain evidence="4">JCM 30346</strain>
    </source>
</reference>
<dbReference type="EMBL" id="JBHSRF010000074">
    <property type="protein sequence ID" value="MFC6086001.1"/>
    <property type="molecule type" value="Genomic_DNA"/>
</dbReference>
<feature type="domain" description="Bacterial toxin 4" evidence="2">
    <location>
        <begin position="345"/>
        <end position="408"/>
    </location>
</feature>
<dbReference type="InterPro" id="IPR029102">
    <property type="entry name" value="Ntox4"/>
</dbReference>
<keyword evidence="4" id="KW-1185">Reference proteome</keyword>
<feature type="region of interest" description="Disordered" evidence="1">
    <location>
        <begin position="21"/>
        <end position="58"/>
    </location>
</feature>
<feature type="region of interest" description="Disordered" evidence="1">
    <location>
        <begin position="195"/>
        <end position="234"/>
    </location>
</feature>
<evidence type="ECO:0000256" key="1">
    <source>
        <dbReference type="SAM" id="MobiDB-lite"/>
    </source>
</evidence>
<gene>
    <name evidence="3" type="ORF">ACFP1K_32880</name>
</gene>
<protein>
    <submittedName>
        <fullName evidence="3">Polymorphic toxin type 4 domain-containing protein</fullName>
    </submittedName>
</protein>
<sequence>MSLGKKAKQLAVNAAVPHPHPAKLAAAPDPPITASTLSHASPGPGALPSPHLPGTVPAGLGVPSAEAPAFRPHVSQARLGLTLERASAALPQGAGARLVAAAEDALGGRTLDQLTAAETGELRAMLQGMIAKSAPGAERLQRELREQMRDLRGAKVGADLAVSSAPAPGGTWLFYHSRSKTDPVIAGEAFVPVRPDTPVPVKPPDPAKAGLAGQPRWRGPDGELTTVRPPLPATPVRARSELGPQALDLGPDLVLAEIRRAQTEAAVQAAAVTRPRKLDARGLTASRTGTRIFAIERHAYPLKGGAYDEKIVVRTVTGPESARLPDSELDKILPPAGKLGDPRFQGYARCHAVGPILGDETLAGLAYAPHELFNLLQKNTIEDFLRWNVKRSGRLNVKAGSDVTVSVYLQHVVTAKGDTIPLLRAAHYDVDLGSGSRATVVLSVDEAGKVDIEVR</sequence>
<proteinExistence type="predicted"/>
<name>A0ABW1NSA7_9ACTN</name>
<dbReference type="Proteomes" id="UP001596137">
    <property type="component" value="Unassembled WGS sequence"/>
</dbReference>
<evidence type="ECO:0000313" key="3">
    <source>
        <dbReference type="EMBL" id="MFC6086001.1"/>
    </source>
</evidence>
<feature type="compositionally biased region" description="Pro residues" evidence="1">
    <location>
        <begin position="195"/>
        <end position="206"/>
    </location>
</feature>
<dbReference type="Pfam" id="PF15541">
    <property type="entry name" value="Ntox4"/>
    <property type="match status" value="1"/>
</dbReference>
<dbReference type="RefSeq" id="WP_380760744.1">
    <property type="nucleotide sequence ID" value="NZ_JBHSRF010000074.1"/>
</dbReference>
<accession>A0ABW1NSA7</accession>
<organism evidence="3 4">
    <name type="scientific">Sphaerisporangium aureirubrum</name>
    <dbReference type="NCBI Taxonomy" id="1544736"/>
    <lineage>
        <taxon>Bacteria</taxon>
        <taxon>Bacillati</taxon>
        <taxon>Actinomycetota</taxon>
        <taxon>Actinomycetes</taxon>
        <taxon>Streptosporangiales</taxon>
        <taxon>Streptosporangiaceae</taxon>
        <taxon>Sphaerisporangium</taxon>
    </lineage>
</organism>
<evidence type="ECO:0000259" key="2">
    <source>
        <dbReference type="Pfam" id="PF15541"/>
    </source>
</evidence>
<comment type="caution">
    <text evidence="3">The sequence shown here is derived from an EMBL/GenBank/DDBJ whole genome shotgun (WGS) entry which is preliminary data.</text>
</comment>
<evidence type="ECO:0000313" key="4">
    <source>
        <dbReference type="Proteomes" id="UP001596137"/>
    </source>
</evidence>